<feature type="transmembrane region" description="Helical" evidence="1">
    <location>
        <begin position="134"/>
        <end position="155"/>
    </location>
</feature>
<feature type="transmembrane region" description="Helical" evidence="1">
    <location>
        <begin position="167"/>
        <end position="188"/>
    </location>
</feature>
<keyword evidence="3" id="KW-1185">Reference proteome</keyword>
<comment type="caution">
    <text evidence="2">The sequence shown here is derived from an EMBL/GenBank/DDBJ whole genome shotgun (WGS) entry which is preliminary data.</text>
</comment>
<keyword evidence="1" id="KW-1133">Transmembrane helix</keyword>
<keyword evidence="1" id="KW-0812">Transmembrane</keyword>
<feature type="transmembrane region" description="Helical" evidence="1">
    <location>
        <begin position="244"/>
        <end position="264"/>
    </location>
</feature>
<gene>
    <name evidence="2" type="ORF">LY28_02205</name>
</gene>
<sequence>MIKKQKLYYKHYIILFSFLFFIGMIISVLLAKETAYKILSSSYADINVFYWLNPKFCVIQTGNFILLKGGIFSSIFGIVLPESKQSNILLQILSILKKLVMGTGAFLLTSIFTLYFLEKILIPVSPKQNININILIYSVKMFIAVYIFLIFWAIIGHGIKLTFCKIPIALIIGISVQFLEIYGIFYYLHSPFLKYLPTALSRQIVVYQFPCWEYGSWANVKSAFPFASSPIIIDKYYQFVKVSYVWIFCFLTWYVLLVYIKPFLKYITNNSSKNEVYDIIK</sequence>
<dbReference type="RefSeq" id="WP_110462235.1">
    <property type="nucleotide sequence ID" value="NZ_QKMR01000012.1"/>
</dbReference>
<feature type="transmembrane region" description="Helical" evidence="1">
    <location>
        <begin position="99"/>
        <end position="122"/>
    </location>
</feature>
<evidence type="ECO:0000313" key="3">
    <source>
        <dbReference type="Proteomes" id="UP000248132"/>
    </source>
</evidence>
<feature type="transmembrane region" description="Helical" evidence="1">
    <location>
        <begin position="12"/>
        <end position="31"/>
    </location>
</feature>
<proteinExistence type="predicted"/>
<organism evidence="2 3">
    <name type="scientific">Ruminiclostridium sufflavum DSM 19573</name>
    <dbReference type="NCBI Taxonomy" id="1121337"/>
    <lineage>
        <taxon>Bacteria</taxon>
        <taxon>Bacillati</taxon>
        <taxon>Bacillota</taxon>
        <taxon>Clostridia</taxon>
        <taxon>Eubacteriales</taxon>
        <taxon>Oscillospiraceae</taxon>
        <taxon>Ruminiclostridium</taxon>
    </lineage>
</organism>
<keyword evidence="1" id="KW-0472">Membrane</keyword>
<evidence type="ECO:0000313" key="2">
    <source>
        <dbReference type="EMBL" id="PYG87300.1"/>
    </source>
</evidence>
<dbReference type="AlphaFoldDB" id="A0A318XJC3"/>
<evidence type="ECO:0000256" key="1">
    <source>
        <dbReference type="SAM" id="Phobius"/>
    </source>
</evidence>
<protein>
    <submittedName>
        <fullName evidence="2">Uncharacterized protein</fullName>
    </submittedName>
</protein>
<name>A0A318XJC3_9FIRM</name>
<reference evidence="2 3" key="1">
    <citation type="submission" date="2018-06" db="EMBL/GenBank/DDBJ databases">
        <title>Genomic Encyclopedia of Type Strains, Phase I: the one thousand microbial genomes (KMG-I) project.</title>
        <authorList>
            <person name="Kyrpides N."/>
        </authorList>
    </citation>
    <scope>NUCLEOTIDE SEQUENCE [LARGE SCALE GENOMIC DNA]</scope>
    <source>
        <strain evidence="2 3">DSM 19573</strain>
    </source>
</reference>
<dbReference type="EMBL" id="QKMR01000012">
    <property type="protein sequence ID" value="PYG87300.1"/>
    <property type="molecule type" value="Genomic_DNA"/>
</dbReference>
<feature type="transmembrane region" description="Helical" evidence="1">
    <location>
        <begin position="58"/>
        <end position="79"/>
    </location>
</feature>
<accession>A0A318XJC3</accession>
<dbReference type="Proteomes" id="UP000248132">
    <property type="component" value="Unassembled WGS sequence"/>
</dbReference>